<dbReference type="PANTHER" id="PTHR21137">
    <property type="entry name" value="ODORANT RECEPTOR"/>
    <property type="match status" value="1"/>
</dbReference>
<evidence type="ECO:0000256" key="1">
    <source>
        <dbReference type="ARBA" id="ARBA00004141"/>
    </source>
</evidence>
<feature type="transmembrane region" description="Helical" evidence="9">
    <location>
        <begin position="193"/>
        <end position="214"/>
    </location>
</feature>
<dbReference type="GO" id="GO:0007165">
    <property type="term" value="P:signal transduction"/>
    <property type="evidence" value="ECO:0007669"/>
    <property type="project" value="UniProtKB-KW"/>
</dbReference>
<evidence type="ECO:0000256" key="5">
    <source>
        <dbReference type="ARBA" id="ARBA00022989"/>
    </source>
</evidence>
<protein>
    <recommendedName>
        <fullName evidence="9">Odorant receptor</fullName>
    </recommendedName>
</protein>
<evidence type="ECO:0000256" key="2">
    <source>
        <dbReference type="ARBA" id="ARBA00022606"/>
    </source>
</evidence>
<comment type="caution">
    <text evidence="9">Lacks conserved residue(s) required for the propagation of feature annotation.</text>
</comment>
<keyword evidence="3 9" id="KW-0812">Transmembrane</keyword>
<keyword evidence="8 9" id="KW-0807">Transducer</keyword>
<evidence type="ECO:0000256" key="9">
    <source>
        <dbReference type="RuleBase" id="RU351113"/>
    </source>
</evidence>
<dbReference type="EMBL" id="JH668322">
    <property type="protein sequence ID" value="KAG6445501.1"/>
    <property type="molecule type" value="Genomic_DNA"/>
</dbReference>
<keyword evidence="4 9" id="KW-0552">Olfaction</keyword>
<comment type="subcellular location">
    <subcellularLocation>
        <location evidence="9">Cell membrane</location>
        <topology evidence="9">Multi-pass membrane protein</topology>
    </subcellularLocation>
    <subcellularLocation>
        <location evidence="1">Membrane</location>
        <topology evidence="1">Multi-pass membrane protein</topology>
    </subcellularLocation>
</comment>
<feature type="transmembrane region" description="Helical" evidence="9">
    <location>
        <begin position="277"/>
        <end position="295"/>
    </location>
</feature>
<keyword evidence="7 9" id="KW-0675">Receptor</keyword>
<keyword evidence="5 9" id="KW-1133">Transmembrane helix</keyword>
<dbReference type="Proteomes" id="UP000791440">
    <property type="component" value="Unassembled WGS sequence"/>
</dbReference>
<dbReference type="AlphaFoldDB" id="A0A921YT94"/>
<organism evidence="10 11">
    <name type="scientific">Manduca sexta</name>
    <name type="common">Tobacco hawkmoth</name>
    <name type="synonym">Tobacco hornworm</name>
    <dbReference type="NCBI Taxonomy" id="7130"/>
    <lineage>
        <taxon>Eukaryota</taxon>
        <taxon>Metazoa</taxon>
        <taxon>Ecdysozoa</taxon>
        <taxon>Arthropoda</taxon>
        <taxon>Hexapoda</taxon>
        <taxon>Insecta</taxon>
        <taxon>Pterygota</taxon>
        <taxon>Neoptera</taxon>
        <taxon>Endopterygota</taxon>
        <taxon>Lepidoptera</taxon>
        <taxon>Glossata</taxon>
        <taxon>Ditrysia</taxon>
        <taxon>Bombycoidea</taxon>
        <taxon>Sphingidae</taxon>
        <taxon>Sphinginae</taxon>
        <taxon>Sphingini</taxon>
        <taxon>Manduca</taxon>
    </lineage>
</organism>
<comment type="similarity">
    <text evidence="9">Belongs to the insect chemoreceptor superfamily. Heteromeric odorant receptor channel (TC 1.A.69) family.</text>
</comment>
<dbReference type="GO" id="GO:0005886">
    <property type="term" value="C:plasma membrane"/>
    <property type="evidence" value="ECO:0007669"/>
    <property type="project" value="UniProtKB-SubCell"/>
</dbReference>
<gene>
    <name evidence="10" type="ORF">O3G_MSEX003954</name>
</gene>
<evidence type="ECO:0000256" key="3">
    <source>
        <dbReference type="ARBA" id="ARBA00022692"/>
    </source>
</evidence>
<reference evidence="10" key="2">
    <citation type="submission" date="2020-12" db="EMBL/GenBank/DDBJ databases">
        <authorList>
            <person name="Kanost M."/>
        </authorList>
    </citation>
    <scope>NUCLEOTIDE SEQUENCE</scope>
</reference>
<evidence type="ECO:0000256" key="6">
    <source>
        <dbReference type="ARBA" id="ARBA00023136"/>
    </source>
</evidence>
<keyword evidence="2 9" id="KW-0716">Sensory transduction</keyword>
<feature type="transmembrane region" description="Helical" evidence="9">
    <location>
        <begin position="73"/>
        <end position="95"/>
    </location>
</feature>
<evidence type="ECO:0000313" key="11">
    <source>
        <dbReference type="Proteomes" id="UP000791440"/>
    </source>
</evidence>
<feature type="transmembrane region" description="Helical" evidence="9">
    <location>
        <begin position="138"/>
        <end position="160"/>
    </location>
</feature>
<evidence type="ECO:0000313" key="10">
    <source>
        <dbReference type="EMBL" id="KAG6445501.1"/>
    </source>
</evidence>
<evidence type="ECO:0000256" key="8">
    <source>
        <dbReference type="ARBA" id="ARBA00023224"/>
    </source>
</evidence>
<dbReference type="GO" id="GO:0004984">
    <property type="term" value="F:olfactory receptor activity"/>
    <property type="evidence" value="ECO:0007669"/>
    <property type="project" value="InterPro"/>
</dbReference>
<dbReference type="EMBL" id="JH668322">
    <property type="protein sequence ID" value="KAG6445500.1"/>
    <property type="molecule type" value="Genomic_DNA"/>
</dbReference>
<keyword evidence="6 9" id="KW-0472">Membrane</keyword>
<dbReference type="PANTHER" id="PTHR21137:SF40">
    <property type="entry name" value="ODORANT RECEPTOR 56A"/>
    <property type="match status" value="1"/>
</dbReference>
<proteinExistence type="inferred from homology"/>
<comment type="caution">
    <text evidence="10">The sequence shown here is derived from an EMBL/GenBank/DDBJ whole genome shotgun (WGS) entry which is preliminary data.</text>
</comment>
<evidence type="ECO:0000256" key="7">
    <source>
        <dbReference type="ARBA" id="ARBA00023170"/>
    </source>
</evidence>
<accession>A0A921YT94</accession>
<dbReference type="GO" id="GO:0005549">
    <property type="term" value="F:odorant binding"/>
    <property type="evidence" value="ECO:0007669"/>
    <property type="project" value="InterPro"/>
</dbReference>
<dbReference type="Pfam" id="PF02949">
    <property type="entry name" value="7tm_6"/>
    <property type="match status" value="1"/>
</dbReference>
<keyword evidence="11" id="KW-1185">Reference proteome</keyword>
<reference evidence="10" key="1">
    <citation type="journal article" date="2016" name="Insect Biochem. Mol. Biol.">
        <title>Multifaceted biological insights from a draft genome sequence of the tobacco hornworm moth, Manduca sexta.</title>
        <authorList>
            <person name="Kanost M.R."/>
            <person name="Arrese E.L."/>
            <person name="Cao X."/>
            <person name="Chen Y.R."/>
            <person name="Chellapilla S."/>
            <person name="Goldsmith M.R."/>
            <person name="Grosse-Wilde E."/>
            <person name="Heckel D.G."/>
            <person name="Herndon N."/>
            <person name="Jiang H."/>
            <person name="Papanicolaou A."/>
            <person name="Qu J."/>
            <person name="Soulages J.L."/>
            <person name="Vogel H."/>
            <person name="Walters J."/>
            <person name="Waterhouse R.M."/>
            <person name="Ahn S.J."/>
            <person name="Almeida F.C."/>
            <person name="An C."/>
            <person name="Aqrawi P."/>
            <person name="Bretschneider A."/>
            <person name="Bryant W.B."/>
            <person name="Bucks S."/>
            <person name="Chao H."/>
            <person name="Chevignon G."/>
            <person name="Christen J.M."/>
            <person name="Clarke D.F."/>
            <person name="Dittmer N.T."/>
            <person name="Ferguson L.C.F."/>
            <person name="Garavelou S."/>
            <person name="Gordon K.H.J."/>
            <person name="Gunaratna R.T."/>
            <person name="Han Y."/>
            <person name="Hauser F."/>
            <person name="He Y."/>
            <person name="Heidel-Fischer H."/>
            <person name="Hirsh A."/>
            <person name="Hu Y."/>
            <person name="Jiang H."/>
            <person name="Kalra D."/>
            <person name="Klinner C."/>
            <person name="Konig C."/>
            <person name="Kovar C."/>
            <person name="Kroll A.R."/>
            <person name="Kuwar S.S."/>
            <person name="Lee S.L."/>
            <person name="Lehman R."/>
            <person name="Li K."/>
            <person name="Li Z."/>
            <person name="Liang H."/>
            <person name="Lovelace S."/>
            <person name="Lu Z."/>
            <person name="Mansfield J.H."/>
            <person name="McCulloch K.J."/>
            <person name="Mathew T."/>
            <person name="Morton B."/>
            <person name="Muzny D.M."/>
            <person name="Neunemann D."/>
            <person name="Ongeri F."/>
            <person name="Pauchet Y."/>
            <person name="Pu L.L."/>
            <person name="Pyrousis I."/>
            <person name="Rao X.J."/>
            <person name="Redding A."/>
            <person name="Roesel C."/>
            <person name="Sanchez-Gracia A."/>
            <person name="Schaack S."/>
            <person name="Shukla A."/>
            <person name="Tetreau G."/>
            <person name="Wang Y."/>
            <person name="Xiong G.H."/>
            <person name="Traut W."/>
            <person name="Walsh T.K."/>
            <person name="Worley K.C."/>
            <person name="Wu D."/>
            <person name="Wu W."/>
            <person name="Wu Y.Q."/>
            <person name="Zhang X."/>
            <person name="Zou Z."/>
            <person name="Zucker H."/>
            <person name="Briscoe A.D."/>
            <person name="Burmester T."/>
            <person name="Clem R.J."/>
            <person name="Feyereisen R."/>
            <person name="Grimmelikhuijzen C.J.P."/>
            <person name="Hamodrakas S.J."/>
            <person name="Hansson B.S."/>
            <person name="Huguet E."/>
            <person name="Jermiin L.S."/>
            <person name="Lan Q."/>
            <person name="Lehman H.K."/>
            <person name="Lorenzen M."/>
            <person name="Merzendorfer H."/>
            <person name="Michalopoulos I."/>
            <person name="Morton D.B."/>
            <person name="Muthukrishnan S."/>
            <person name="Oakeshott J.G."/>
            <person name="Palmer W."/>
            <person name="Park Y."/>
            <person name="Passarelli A.L."/>
            <person name="Rozas J."/>
            <person name="Schwartz L.M."/>
            <person name="Smith W."/>
            <person name="Southgate A."/>
            <person name="Vilcinskas A."/>
            <person name="Vogt R."/>
            <person name="Wang P."/>
            <person name="Werren J."/>
            <person name="Yu X.Q."/>
            <person name="Zhou J.J."/>
            <person name="Brown S.J."/>
            <person name="Scherer S.E."/>
            <person name="Richards S."/>
            <person name="Blissard G.W."/>
        </authorList>
    </citation>
    <scope>NUCLEOTIDE SEQUENCE</scope>
</reference>
<sequence length="354" mass="41045">MMFQKLITLTERLEDPKNPLLGPTLKGLYLFGLWQTGGKIQTICYNVFHCSTVVFVVSQFTDLYLVRNDITKVLNNISLTALSVVCVVKCFSYVLRQAKWKELVKEISQEELLQIKKQDEVTMKLMAKYTEYTRVITYMYWMMVFFTNALLLTTPLIKYLSSKKYREEIKGGSEPPHIMNSWLPLNTSEMPGYLIEIVVHVIMGCQGAAVVAVYDMNAISIMSYLKGQLLILKAKCKGIFDDGSRVDVLNRIKECHRHHTVLLKHYRLFNSLLSPTMFVYVLICSITICCSVIQFSSKEATPSQRIWVIQYTTSQVAQLFLYCWHSNEITTEVYTLHIKLVFKLDLYRRLRTNQ</sequence>
<evidence type="ECO:0000256" key="4">
    <source>
        <dbReference type="ARBA" id="ARBA00022725"/>
    </source>
</evidence>
<dbReference type="InterPro" id="IPR004117">
    <property type="entry name" value="7tm6_olfct_rcpt"/>
</dbReference>
<name>A0A921YT94_MANSE</name>